<evidence type="ECO:0000313" key="8">
    <source>
        <dbReference type="Proteomes" id="UP000504634"/>
    </source>
</evidence>
<keyword evidence="8" id="KW-1185">Reference proteome</keyword>
<evidence type="ECO:0000256" key="4">
    <source>
        <dbReference type="ARBA" id="ARBA00023015"/>
    </source>
</evidence>
<keyword evidence="5" id="KW-0804">Transcription</keyword>
<dbReference type="InterPro" id="IPR058745">
    <property type="entry name" value="PWI_Topors"/>
</dbReference>
<evidence type="ECO:0000313" key="9">
    <source>
        <dbReference type="RefSeq" id="XP_030385928.1"/>
    </source>
</evidence>
<evidence type="ECO:0000256" key="3">
    <source>
        <dbReference type="ARBA" id="ARBA00022679"/>
    </source>
</evidence>
<comment type="catalytic activity">
    <reaction evidence="1">
        <text>S-ubiquitinyl-[E2 ubiquitin-conjugating enzyme]-L-cysteine + [acceptor protein]-L-lysine = [E2 ubiquitin-conjugating enzyme]-L-cysteine + N(6)-ubiquitinyl-[acceptor protein]-L-lysine.</text>
        <dbReference type="EC" id="2.3.2.27"/>
    </reaction>
</comment>
<dbReference type="GO" id="GO:0006513">
    <property type="term" value="P:protein monoubiquitination"/>
    <property type="evidence" value="ECO:0007669"/>
    <property type="project" value="TreeGrafter"/>
</dbReference>
<dbReference type="EC" id="2.3.2.27" evidence="2"/>
<organism evidence="8 9">
    <name type="scientific">Drosophila lebanonensis</name>
    <name type="common">Fruit fly</name>
    <name type="synonym">Scaptodrosophila lebanonensis</name>
    <dbReference type="NCBI Taxonomy" id="7225"/>
    <lineage>
        <taxon>Eukaryota</taxon>
        <taxon>Metazoa</taxon>
        <taxon>Ecdysozoa</taxon>
        <taxon>Arthropoda</taxon>
        <taxon>Hexapoda</taxon>
        <taxon>Insecta</taxon>
        <taxon>Pterygota</taxon>
        <taxon>Neoptera</taxon>
        <taxon>Endopterygota</taxon>
        <taxon>Diptera</taxon>
        <taxon>Brachycera</taxon>
        <taxon>Muscomorpha</taxon>
        <taxon>Ephydroidea</taxon>
        <taxon>Drosophilidae</taxon>
        <taxon>Scaptodrosophila</taxon>
    </lineage>
</organism>
<dbReference type="PANTHER" id="PTHR46077">
    <property type="entry name" value="E3 UBIQUITIN-PROTEIN LIGASE TOPORS"/>
    <property type="match status" value="1"/>
</dbReference>
<dbReference type="GeneID" id="115632816"/>
<dbReference type="AlphaFoldDB" id="A0A6J2UET7"/>
<dbReference type="PANTHER" id="PTHR46077:SF1">
    <property type="entry name" value="TOP1 BINDING ARGININE_SERINE RICH PROTEIN, E3 UBIQUITIN LIGASE"/>
    <property type="match status" value="1"/>
</dbReference>
<dbReference type="GO" id="GO:0061630">
    <property type="term" value="F:ubiquitin protein ligase activity"/>
    <property type="evidence" value="ECO:0007669"/>
    <property type="project" value="UniProtKB-EC"/>
</dbReference>
<dbReference type="RefSeq" id="XP_030385928.1">
    <property type="nucleotide sequence ID" value="XM_030530068.1"/>
</dbReference>
<evidence type="ECO:0000256" key="2">
    <source>
        <dbReference type="ARBA" id="ARBA00012483"/>
    </source>
</evidence>
<name>A0A6J2UET7_DROLE</name>
<protein>
    <recommendedName>
        <fullName evidence="2">RING-type E3 ubiquitin transferase</fullName>
        <ecNumber evidence="2">2.3.2.27</ecNumber>
    </recommendedName>
</protein>
<evidence type="ECO:0000256" key="5">
    <source>
        <dbReference type="ARBA" id="ARBA00023163"/>
    </source>
</evidence>
<gene>
    <name evidence="9" type="primary">LOC115632816</name>
</gene>
<dbReference type="Pfam" id="PF26084">
    <property type="entry name" value="PWI_Topors"/>
    <property type="match status" value="1"/>
</dbReference>
<feature type="compositionally biased region" description="Polar residues" evidence="6">
    <location>
        <begin position="284"/>
        <end position="308"/>
    </location>
</feature>
<dbReference type="GO" id="GO:0000209">
    <property type="term" value="P:protein polyubiquitination"/>
    <property type="evidence" value="ECO:0007669"/>
    <property type="project" value="TreeGrafter"/>
</dbReference>
<proteinExistence type="predicted"/>
<evidence type="ECO:0000256" key="1">
    <source>
        <dbReference type="ARBA" id="ARBA00000900"/>
    </source>
</evidence>
<dbReference type="OrthoDB" id="365379at2759"/>
<keyword evidence="4" id="KW-0805">Transcription regulation</keyword>
<accession>A0A6J2UET7</accession>
<dbReference type="Proteomes" id="UP000504634">
    <property type="component" value="Unplaced"/>
</dbReference>
<feature type="region of interest" description="Disordered" evidence="6">
    <location>
        <begin position="284"/>
        <end position="310"/>
    </location>
</feature>
<keyword evidence="3" id="KW-0808">Transferase</keyword>
<feature type="domain" description="Topors PWI-like" evidence="7">
    <location>
        <begin position="37"/>
        <end position="112"/>
    </location>
</feature>
<sequence>MGTRRCILWRLHVYNNRLYSMPGLSTHGYRDWGPRVYARHPGEVHRVMNWVNRDVSVLIHDNKTTILTIFDLILSLLPCTSMKSYEFRAALLPYFEEKTHHFIYELINFARSPYDDLITYELNVQYCYVDLDYMYNDDDDDDGDSCCTLTIDRAIQNADKKVSNFVEFSHSFDNDDCRGFELHLDLEDDDSEALDEMSAMSEKQQAELMRALNSDTTNPQPPTPAGASADGGDFELELAIERSIIESGDSNISSPRVYVIPNPSSNTATPAAVATSVNAIGAAPQTTSAPSVGFTANSPTLENESQNADGRIRRRRNAFYVANER</sequence>
<evidence type="ECO:0000259" key="7">
    <source>
        <dbReference type="Pfam" id="PF26084"/>
    </source>
</evidence>
<evidence type="ECO:0000256" key="6">
    <source>
        <dbReference type="SAM" id="MobiDB-lite"/>
    </source>
</evidence>
<reference evidence="9" key="1">
    <citation type="submission" date="2025-08" db="UniProtKB">
        <authorList>
            <consortium name="RefSeq"/>
        </authorList>
    </citation>
    <scope>IDENTIFICATION</scope>
    <source>
        <strain evidence="9">11010-0011.00</strain>
        <tissue evidence="9">Whole body</tissue>
    </source>
</reference>